<organism evidence="7 8">
    <name type="scientific">Cercopithifilaria johnstoni</name>
    <dbReference type="NCBI Taxonomy" id="2874296"/>
    <lineage>
        <taxon>Eukaryota</taxon>
        <taxon>Metazoa</taxon>
        <taxon>Ecdysozoa</taxon>
        <taxon>Nematoda</taxon>
        <taxon>Chromadorea</taxon>
        <taxon>Rhabditida</taxon>
        <taxon>Spirurina</taxon>
        <taxon>Spiruromorpha</taxon>
        <taxon>Filarioidea</taxon>
        <taxon>Onchocercidae</taxon>
        <taxon>Cercopithifilaria</taxon>
    </lineage>
</organism>
<evidence type="ECO:0000256" key="5">
    <source>
        <dbReference type="ARBA" id="ARBA00023128"/>
    </source>
</evidence>
<dbReference type="GO" id="GO:0005739">
    <property type="term" value="C:mitochondrion"/>
    <property type="evidence" value="ECO:0007669"/>
    <property type="project" value="UniProtKB-SubCell"/>
</dbReference>
<gene>
    <name evidence="7" type="ORF">CJOHNSTONI_LOCUS979</name>
</gene>
<dbReference type="Pfam" id="PF13602">
    <property type="entry name" value="ADH_zinc_N_2"/>
    <property type="match status" value="1"/>
</dbReference>
<comment type="subcellular location">
    <subcellularLocation>
        <location evidence="1">Mitochondrion</location>
    </subcellularLocation>
</comment>
<dbReference type="CDD" id="cd08248">
    <property type="entry name" value="RTN4I1"/>
    <property type="match status" value="1"/>
</dbReference>
<keyword evidence="5" id="KW-0496">Mitochondrion</keyword>
<dbReference type="FunFam" id="3.40.50.720:FF:000147">
    <property type="entry name" value="Reticulon-4-interacting protein 1 homolog, mitochondrial"/>
    <property type="match status" value="1"/>
</dbReference>
<evidence type="ECO:0000259" key="6">
    <source>
        <dbReference type="SMART" id="SM00829"/>
    </source>
</evidence>
<dbReference type="Proteomes" id="UP000746747">
    <property type="component" value="Unassembled WGS sequence"/>
</dbReference>
<reference evidence="7" key="1">
    <citation type="submission" date="2021-09" db="EMBL/GenBank/DDBJ databases">
        <authorList>
            <consortium name="Pathogen Informatics"/>
        </authorList>
    </citation>
    <scope>NUCLEOTIDE SEQUENCE</scope>
</reference>
<dbReference type="SUPFAM" id="SSF50129">
    <property type="entry name" value="GroES-like"/>
    <property type="match status" value="1"/>
</dbReference>
<dbReference type="Gene3D" id="3.90.180.10">
    <property type="entry name" value="Medium-chain alcohol dehydrogenases, catalytic domain"/>
    <property type="match status" value="1"/>
</dbReference>
<dbReference type="InterPro" id="IPR002364">
    <property type="entry name" value="Quin_OxRdtase/zeta-crystal_CS"/>
</dbReference>
<keyword evidence="3" id="KW-0809">Transit peptide</keyword>
<comment type="similarity">
    <text evidence="2">Belongs to the zinc-containing alcohol dehydrogenase family. Quinone oxidoreductase subfamily.</text>
</comment>
<evidence type="ECO:0000256" key="3">
    <source>
        <dbReference type="ARBA" id="ARBA00022946"/>
    </source>
</evidence>
<dbReference type="InterPro" id="IPR036291">
    <property type="entry name" value="NAD(P)-bd_dom_sf"/>
</dbReference>
<proteinExistence type="inferred from homology"/>
<dbReference type="EMBL" id="CAKAEH010000278">
    <property type="protein sequence ID" value="CAG9530487.1"/>
    <property type="molecule type" value="Genomic_DNA"/>
</dbReference>
<name>A0A8J2PQ02_9BILA</name>
<accession>A0A8J2PQ02</accession>
<dbReference type="Pfam" id="PF08240">
    <property type="entry name" value="ADH_N"/>
    <property type="match status" value="1"/>
</dbReference>
<dbReference type="InterPro" id="IPR020843">
    <property type="entry name" value="ER"/>
</dbReference>
<dbReference type="InterPro" id="IPR011032">
    <property type="entry name" value="GroES-like_sf"/>
</dbReference>
<dbReference type="SMART" id="SM00829">
    <property type="entry name" value="PKS_ER"/>
    <property type="match status" value="1"/>
</dbReference>
<evidence type="ECO:0000256" key="4">
    <source>
        <dbReference type="ARBA" id="ARBA00023002"/>
    </source>
</evidence>
<evidence type="ECO:0000313" key="7">
    <source>
        <dbReference type="EMBL" id="CAG9530487.1"/>
    </source>
</evidence>
<dbReference type="PANTHER" id="PTHR11695">
    <property type="entry name" value="ALCOHOL DEHYDROGENASE RELATED"/>
    <property type="match status" value="1"/>
</dbReference>
<dbReference type="PANTHER" id="PTHR11695:SF294">
    <property type="entry name" value="RETICULON-4-INTERACTING PROTEIN 1, MITOCHONDRIAL"/>
    <property type="match status" value="1"/>
</dbReference>
<dbReference type="GO" id="GO:0008270">
    <property type="term" value="F:zinc ion binding"/>
    <property type="evidence" value="ECO:0007669"/>
    <property type="project" value="InterPro"/>
</dbReference>
<dbReference type="Gene3D" id="3.40.50.720">
    <property type="entry name" value="NAD(P)-binding Rossmann-like Domain"/>
    <property type="match status" value="1"/>
</dbReference>
<dbReference type="InterPro" id="IPR037397">
    <property type="entry name" value="RTN4IP1"/>
</dbReference>
<evidence type="ECO:0000313" key="8">
    <source>
        <dbReference type="Proteomes" id="UP000746747"/>
    </source>
</evidence>
<evidence type="ECO:0000256" key="2">
    <source>
        <dbReference type="ARBA" id="ARBA00010371"/>
    </source>
</evidence>
<comment type="caution">
    <text evidence="7">The sequence shown here is derived from an EMBL/GenBank/DDBJ whole genome shotgun (WGS) entry which is preliminary data.</text>
</comment>
<dbReference type="OrthoDB" id="48317at2759"/>
<dbReference type="InterPro" id="IPR013154">
    <property type="entry name" value="ADH-like_N"/>
</dbReference>
<keyword evidence="4" id="KW-0560">Oxidoreductase</keyword>
<sequence length="377" mass="41582">MIVRDTQRLLGSIIANKSWEKRISTWVTKQFDGDMERVEMSIPAIKKPDELLVKVMAASVNPIDTVMRKGYGRRLCSAVKNLRNCSLDSTILLPFIGGRDCSGIVEQTGGNVKKFKKGDQVIAVVDPFSSGTHAEFVVANESNCVLKPTNISYIDGAAFPYTACTAWSALVSVARINPYNAASQRVLIHGGAGGVGTTAIQVLKAWNVDKVVVTCSDDCFNMMQELGAIPINYKRPDALEKLISEGPFDVVLDCAQSELAEWNSKVMGLWRSSVHVSLLSPLLSDTDRYGIPLGIASTAVKYFLKATLPAVRRGQRYSYAFFAPHPECMQQISKFLKDGKMKPVIDQIFKYDELPMAYEKVLRKKGRGKTIISISEN</sequence>
<evidence type="ECO:0000256" key="1">
    <source>
        <dbReference type="ARBA" id="ARBA00004173"/>
    </source>
</evidence>
<keyword evidence="8" id="KW-1185">Reference proteome</keyword>
<dbReference type="PROSITE" id="PS01162">
    <property type="entry name" value="QOR_ZETA_CRYSTAL"/>
    <property type="match status" value="1"/>
</dbReference>
<dbReference type="SUPFAM" id="SSF51735">
    <property type="entry name" value="NAD(P)-binding Rossmann-fold domains"/>
    <property type="match status" value="1"/>
</dbReference>
<protein>
    <recommendedName>
        <fullName evidence="6">Enoyl reductase (ER) domain-containing protein</fullName>
    </recommendedName>
</protein>
<dbReference type="GO" id="GO:0016491">
    <property type="term" value="F:oxidoreductase activity"/>
    <property type="evidence" value="ECO:0007669"/>
    <property type="project" value="UniProtKB-KW"/>
</dbReference>
<dbReference type="InterPro" id="IPR050700">
    <property type="entry name" value="YIM1/Zinc_Alcohol_DH_Fams"/>
</dbReference>
<feature type="domain" description="Enoyl reductase (ER)" evidence="6">
    <location>
        <begin position="33"/>
        <end position="372"/>
    </location>
</feature>
<dbReference type="AlphaFoldDB" id="A0A8J2PQ02"/>